<gene>
    <name evidence="2" type="ORF">GCM10023147_02600</name>
</gene>
<comment type="similarity">
    <text evidence="1">Belongs to the UPF0145 family.</text>
</comment>
<protein>
    <recommendedName>
        <fullName evidence="4">Heavy-metal-binding</fullName>
    </recommendedName>
</protein>
<sequence length="237" mass="25888">MNKPAFTSMLSVDGAACARYHRLQPVADVMGVWVGGPTQYGLSENPWDTVLWRIAREARDRGAQAVIGIRLETRRLDEQYLEYLAFGTAVQFTDGTATGGLVLTSMLPMDQTVSLLEAGFLPTHVLSASVGERFWNTGALGMSSRNFELVEASRAYAAGRRWVHDRIHSEAARRGCSGVLGMRFDTYLSVDPLRNTALVVNTWGFAQGIAPFVRGGGVPRTIDLTPRPVVSLRSDGL</sequence>
<name>A0ABP8J1M6_9ACTN</name>
<comment type="caution">
    <text evidence="2">The sequence shown here is derived from an EMBL/GenBank/DDBJ whole genome shotgun (WGS) entry which is preliminary data.</text>
</comment>
<proteinExistence type="inferred from homology"/>
<dbReference type="Proteomes" id="UP001500635">
    <property type="component" value="Unassembled WGS sequence"/>
</dbReference>
<reference evidence="3" key="1">
    <citation type="journal article" date="2019" name="Int. J. Syst. Evol. Microbiol.">
        <title>The Global Catalogue of Microorganisms (GCM) 10K type strain sequencing project: providing services to taxonomists for standard genome sequencing and annotation.</title>
        <authorList>
            <consortium name="The Broad Institute Genomics Platform"/>
            <consortium name="The Broad Institute Genome Sequencing Center for Infectious Disease"/>
            <person name="Wu L."/>
            <person name="Ma J."/>
        </authorList>
    </citation>
    <scope>NUCLEOTIDE SEQUENCE [LARGE SCALE GENOMIC DNA]</scope>
    <source>
        <strain evidence="3">JCM 17688</strain>
    </source>
</reference>
<dbReference type="InterPro" id="IPR002765">
    <property type="entry name" value="UPF0145_YbjQ-like"/>
</dbReference>
<evidence type="ECO:0000313" key="2">
    <source>
        <dbReference type="EMBL" id="GAA4383414.1"/>
    </source>
</evidence>
<dbReference type="InterPro" id="IPR035439">
    <property type="entry name" value="UPF0145_dom_sf"/>
</dbReference>
<dbReference type="EMBL" id="BAABFR010000002">
    <property type="protein sequence ID" value="GAA4383414.1"/>
    <property type="molecule type" value="Genomic_DNA"/>
</dbReference>
<dbReference type="Gene3D" id="3.30.110.70">
    <property type="entry name" value="Hypothetical protein apc22750. Chain B"/>
    <property type="match status" value="1"/>
</dbReference>
<dbReference type="RefSeq" id="WP_344989751.1">
    <property type="nucleotide sequence ID" value="NZ_BAABFR010000002.1"/>
</dbReference>
<keyword evidence="3" id="KW-1185">Reference proteome</keyword>
<accession>A0ABP8J1M6</accession>
<evidence type="ECO:0000313" key="3">
    <source>
        <dbReference type="Proteomes" id="UP001500635"/>
    </source>
</evidence>
<evidence type="ECO:0000256" key="1">
    <source>
        <dbReference type="ARBA" id="ARBA00010751"/>
    </source>
</evidence>
<dbReference type="SUPFAM" id="SSF117782">
    <property type="entry name" value="YbjQ-like"/>
    <property type="match status" value="1"/>
</dbReference>
<evidence type="ECO:0008006" key="4">
    <source>
        <dbReference type="Google" id="ProtNLM"/>
    </source>
</evidence>
<organism evidence="2 3">
    <name type="scientific">Tsukamurella soli</name>
    <dbReference type="NCBI Taxonomy" id="644556"/>
    <lineage>
        <taxon>Bacteria</taxon>
        <taxon>Bacillati</taxon>
        <taxon>Actinomycetota</taxon>
        <taxon>Actinomycetes</taxon>
        <taxon>Mycobacteriales</taxon>
        <taxon>Tsukamurellaceae</taxon>
        <taxon>Tsukamurella</taxon>
    </lineage>
</organism>
<dbReference type="Pfam" id="PF01906">
    <property type="entry name" value="YbjQ_1"/>
    <property type="match status" value="1"/>
</dbReference>